<dbReference type="InterPro" id="IPR013325">
    <property type="entry name" value="RNA_pol_sigma_r2"/>
</dbReference>
<comment type="caution">
    <text evidence="2">The sequence shown here is derived from an EMBL/GenBank/DDBJ whole genome shotgun (WGS) entry which is preliminary data.</text>
</comment>
<organism evidence="2 3">
    <name type="scientific">Secundilactobacillus angelensis</name>
    <dbReference type="NCBI Taxonomy" id="2722706"/>
    <lineage>
        <taxon>Bacteria</taxon>
        <taxon>Bacillati</taxon>
        <taxon>Bacillota</taxon>
        <taxon>Bacilli</taxon>
        <taxon>Lactobacillales</taxon>
        <taxon>Lactobacillaceae</taxon>
        <taxon>Secundilactobacillus</taxon>
    </lineage>
</organism>
<protein>
    <submittedName>
        <fullName evidence="2">Sigma-70 family RNA polymerase sigma factor</fullName>
    </submittedName>
</protein>
<dbReference type="EMBL" id="JAAXLJ010000008">
    <property type="protein sequence ID" value="NLR18534.1"/>
    <property type="molecule type" value="Genomic_DNA"/>
</dbReference>
<dbReference type="NCBIfam" id="TIGR02937">
    <property type="entry name" value="sigma70-ECF"/>
    <property type="match status" value="1"/>
</dbReference>
<reference evidence="2 3" key="1">
    <citation type="submission" date="2020-04" db="EMBL/GenBank/DDBJ databases">
        <title>A novel species of genus Lactobacillus that was isolated from fermented food Zha-chili.</title>
        <authorList>
            <person name="Zhang Z."/>
        </authorList>
    </citation>
    <scope>NUCLEOTIDE SEQUENCE [LARGE SCALE GENOMIC DNA]</scope>
    <source>
        <strain evidence="3">HBUAS51383</strain>
    </source>
</reference>
<gene>
    <name evidence="2" type="ORF">HC026_06300</name>
</gene>
<proteinExistence type="predicted"/>
<dbReference type="InterPro" id="IPR007627">
    <property type="entry name" value="RNA_pol_sigma70_r2"/>
</dbReference>
<dbReference type="Gene3D" id="1.10.1740.10">
    <property type="match status" value="1"/>
</dbReference>
<sequence>MHVGNEADWVLVEQARDGNEQALQELINRYKPLILSIQNRYYLQELELSDWLQESVIVIWEVVIRFDVTRTHAFGSYLKAALLNRRRDYARRINAKKRKATGPVTSIDANPTYFSETLADEHLFSSEKRVIFQQQLVETVKKDMSKMERSVLIALLSGETEETICQRLGLTHTQFHNANERIKRKIRERK</sequence>
<evidence type="ECO:0000313" key="2">
    <source>
        <dbReference type="EMBL" id="NLR18534.1"/>
    </source>
</evidence>
<accession>A0ABX1KZE4</accession>
<evidence type="ECO:0000313" key="3">
    <source>
        <dbReference type="Proteomes" id="UP000763447"/>
    </source>
</evidence>
<dbReference type="SUPFAM" id="SSF88946">
    <property type="entry name" value="Sigma2 domain of RNA polymerase sigma factors"/>
    <property type="match status" value="1"/>
</dbReference>
<name>A0ABX1KZE4_9LACO</name>
<dbReference type="InterPro" id="IPR014284">
    <property type="entry name" value="RNA_pol_sigma-70_dom"/>
</dbReference>
<evidence type="ECO:0000259" key="1">
    <source>
        <dbReference type="Pfam" id="PF04542"/>
    </source>
</evidence>
<dbReference type="Pfam" id="PF04542">
    <property type="entry name" value="Sigma70_r2"/>
    <property type="match status" value="1"/>
</dbReference>
<dbReference type="RefSeq" id="WP_168925148.1">
    <property type="nucleotide sequence ID" value="NZ_JAAXLJ010000008.1"/>
</dbReference>
<feature type="domain" description="RNA polymerase sigma-70 region 2" evidence="1">
    <location>
        <begin position="26"/>
        <end position="92"/>
    </location>
</feature>
<dbReference type="Proteomes" id="UP000763447">
    <property type="component" value="Unassembled WGS sequence"/>
</dbReference>
<keyword evidence="3" id="KW-1185">Reference proteome</keyword>